<proteinExistence type="predicted"/>
<sequence>MGLSGLPSREELEQMFGFVTPEDRARWGQRNTPEQPDRKKQMFAKMVDGLADSGQRIADGRLRAEQTGRSVNRAPRKVTRMITEHIRAEEDLDAPYEY</sequence>
<name>A0A2A6FRY8_9MICO</name>
<protein>
    <submittedName>
        <fullName evidence="1">Uncharacterized protein</fullName>
    </submittedName>
</protein>
<accession>A0A2A6FRY8</accession>
<dbReference type="EMBL" id="NAEP01000032">
    <property type="protein sequence ID" value="PDQ35489.1"/>
    <property type="molecule type" value="Genomic_DNA"/>
</dbReference>
<organism evidence="1 2">
    <name type="scientific">Candidatus Lumbricidiphila eiseniae</name>
    <dbReference type="NCBI Taxonomy" id="1969409"/>
    <lineage>
        <taxon>Bacteria</taxon>
        <taxon>Bacillati</taxon>
        <taxon>Actinomycetota</taxon>
        <taxon>Actinomycetes</taxon>
        <taxon>Micrococcales</taxon>
        <taxon>Microbacteriaceae</taxon>
        <taxon>Candidatus Lumbricidiphila</taxon>
    </lineage>
</organism>
<evidence type="ECO:0000313" key="1">
    <source>
        <dbReference type="EMBL" id="PDQ35489.1"/>
    </source>
</evidence>
<evidence type="ECO:0000313" key="2">
    <source>
        <dbReference type="Proteomes" id="UP000219994"/>
    </source>
</evidence>
<dbReference type="AlphaFoldDB" id="A0A2A6FRY8"/>
<comment type="caution">
    <text evidence="1">The sequence shown here is derived from an EMBL/GenBank/DDBJ whole genome shotgun (WGS) entry which is preliminary data.</text>
</comment>
<gene>
    <name evidence="1" type="ORF">B5766_05335</name>
</gene>
<dbReference type="Proteomes" id="UP000219994">
    <property type="component" value="Unassembled WGS sequence"/>
</dbReference>
<reference evidence="2" key="1">
    <citation type="submission" date="2017-03" db="EMBL/GenBank/DDBJ databases">
        <authorList>
            <person name="Lund M.B."/>
        </authorList>
    </citation>
    <scope>NUCLEOTIDE SEQUENCE [LARGE SCALE GENOMIC DNA]</scope>
</reference>